<accession>A0A1I0HYA8</accession>
<dbReference type="Proteomes" id="UP000199181">
    <property type="component" value="Unassembled WGS sequence"/>
</dbReference>
<keyword evidence="1" id="KW-1133">Transmembrane helix</keyword>
<dbReference type="AlphaFoldDB" id="A0A1I0HYA8"/>
<feature type="transmembrane region" description="Helical" evidence="1">
    <location>
        <begin position="20"/>
        <end position="46"/>
    </location>
</feature>
<evidence type="ECO:0000256" key="1">
    <source>
        <dbReference type="SAM" id="Phobius"/>
    </source>
</evidence>
<gene>
    <name evidence="2" type="ORF">SAMN05443639_105192</name>
</gene>
<proteinExistence type="predicted"/>
<organism evidence="2 3">
    <name type="scientific">Stigmatella erecta</name>
    <dbReference type="NCBI Taxonomy" id="83460"/>
    <lineage>
        <taxon>Bacteria</taxon>
        <taxon>Pseudomonadati</taxon>
        <taxon>Myxococcota</taxon>
        <taxon>Myxococcia</taxon>
        <taxon>Myxococcales</taxon>
        <taxon>Cystobacterineae</taxon>
        <taxon>Archangiaceae</taxon>
        <taxon>Stigmatella</taxon>
    </lineage>
</organism>
<evidence type="ECO:0000313" key="2">
    <source>
        <dbReference type="EMBL" id="SET89307.1"/>
    </source>
</evidence>
<protein>
    <recommendedName>
        <fullName evidence="4">Translocation and assembly module TamB</fullName>
    </recommendedName>
</protein>
<evidence type="ECO:0008006" key="4">
    <source>
        <dbReference type="Google" id="ProtNLM"/>
    </source>
</evidence>
<evidence type="ECO:0000313" key="3">
    <source>
        <dbReference type="Proteomes" id="UP000199181"/>
    </source>
</evidence>
<keyword evidence="1" id="KW-0472">Membrane</keyword>
<keyword evidence="3" id="KW-1185">Reference proteome</keyword>
<dbReference type="RefSeq" id="WP_093519682.1">
    <property type="nucleotide sequence ID" value="NZ_FOIJ01000005.1"/>
</dbReference>
<reference evidence="3" key="1">
    <citation type="submission" date="2016-10" db="EMBL/GenBank/DDBJ databases">
        <authorList>
            <person name="Varghese N."/>
            <person name="Submissions S."/>
        </authorList>
    </citation>
    <scope>NUCLEOTIDE SEQUENCE [LARGE SCALE GENOMIC DNA]</scope>
    <source>
        <strain evidence="3">DSM 16858</strain>
    </source>
</reference>
<keyword evidence="1" id="KW-0812">Transmembrane</keyword>
<dbReference type="EMBL" id="FOIJ01000005">
    <property type="protein sequence ID" value="SET89307.1"/>
    <property type="molecule type" value="Genomic_DNA"/>
</dbReference>
<name>A0A1I0HYA8_9BACT</name>
<sequence length="563" mass="61124">MTPPSPQPSRPRGRWHRPWLWGLGGLVVLELLYNGVLLTGLLATLLNHATHGHPRIGWTRAWSLVPGDVYVRNLTLRQEDDRGGVWQLGLEDVTVDLSLVSLLRRRLEAESLEVRGLHVRIAPAPPLPEEARKPARPPSPDPWQVLLYNVHIQDVRELNWKSVQLTGIQEATGSLELVPGHRVSARDVKVRLGPGQLRIQGEAVADVQQGAAGFGIEAPRQEPEGGFDLTAGMREGHLQFNATVRALEELQPLVSRFTDVRLRGGAGSLEATVQVKEGRLAPGTLLKGAGKPVTVSSGPVNVTAPWALHADVYPREGGGADRLGLKLTLAPVQVEAGKALSMKTPEVLVLLGARSPRLDEPLPDVHLDVRTAPLHAEWAGATMRGRVLLNVDARKLAFRRRDTLVFHGSELQLQDISVHTKEDQTRDWEGTLAFPEATLTLAPPAFEGRFAGKFSNASPFVALLTHQGALPGWLSPLLTAKNLELSGAVDLGERSAKLHQMHARGEGLELRGQAESTGGPPQAVLLVKMGLLAVGVETGAQGTDIQILQPSRWYEKKTGEKLK</sequence>